<geneLocation type="plasmid" evidence="3 4">
    <name>p5</name>
</geneLocation>
<reference evidence="2 4" key="1">
    <citation type="submission" date="2020-02" db="EMBL/GenBank/DDBJ databases">
        <title>Plant-Promoting Endophytic Bacterium Rhizobium oryzihabitans sp. nov., Isolated from the Root of Rice.</title>
        <authorList>
            <person name="zhao J."/>
            <person name="Zhang G."/>
        </authorList>
    </citation>
    <scope>NUCLEOTIDE SEQUENCE [LARGE SCALE GENOMIC DNA]</scope>
    <source>
        <strain evidence="2 4">M15</strain>
        <plasmid evidence="2 4">p2</plasmid>
        <plasmid evidence="3 4">p5</plasmid>
    </source>
</reference>
<dbReference type="KEGG" id="roy:G3A56_16770"/>
<keyword evidence="4" id="KW-1185">Reference proteome</keyword>
<gene>
    <name evidence="2" type="ORF">G3A56_16770</name>
    <name evidence="3" type="ORF">G3A56_26825</name>
</gene>
<feature type="region of interest" description="Disordered" evidence="1">
    <location>
        <begin position="17"/>
        <end position="37"/>
    </location>
</feature>
<dbReference type="EMBL" id="CP048634">
    <property type="protein sequence ID" value="QIB39633.1"/>
    <property type="molecule type" value="Genomic_DNA"/>
</dbReference>
<dbReference type="SUPFAM" id="SSF55073">
    <property type="entry name" value="Nucleotide cyclase"/>
    <property type="match status" value="1"/>
</dbReference>
<dbReference type="Gene3D" id="3.30.70.1230">
    <property type="entry name" value="Nucleotide cyclase"/>
    <property type="match status" value="1"/>
</dbReference>
<keyword evidence="2" id="KW-0614">Plasmid</keyword>
<dbReference type="EMBL" id="CP048637">
    <property type="protein sequence ID" value="QIB41497.1"/>
    <property type="molecule type" value="Genomic_DNA"/>
</dbReference>
<evidence type="ECO:0000313" key="3">
    <source>
        <dbReference type="EMBL" id="QIB41497.1"/>
    </source>
</evidence>
<dbReference type="Proteomes" id="UP000464865">
    <property type="component" value="Plasmid p5"/>
</dbReference>
<dbReference type="KEGG" id="roy:G3A56_26825"/>
<organism evidence="2 4">
    <name type="scientific">Rhizobium oryzihabitans</name>
    <dbReference type="NCBI Taxonomy" id="2267833"/>
    <lineage>
        <taxon>Bacteria</taxon>
        <taxon>Pseudomonadati</taxon>
        <taxon>Pseudomonadota</taxon>
        <taxon>Alphaproteobacteria</taxon>
        <taxon>Hyphomicrobiales</taxon>
        <taxon>Rhizobiaceae</taxon>
        <taxon>Rhizobium/Agrobacterium group</taxon>
        <taxon>Rhizobium</taxon>
    </lineage>
</organism>
<name>A0A7L5BLH6_9HYPH</name>
<dbReference type="AlphaFoldDB" id="A0A7L5BLH6"/>
<accession>A0A7L5BLH6</accession>
<dbReference type="InterPro" id="IPR029787">
    <property type="entry name" value="Nucleotide_cyclase"/>
</dbReference>
<geneLocation type="plasmid" evidence="2 4">
    <name>p2</name>
</geneLocation>
<evidence type="ECO:0000256" key="1">
    <source>
        <dbReference type="SAM" id="MobiDB-lite"/>
    </source>
</evidence>
<proteinExistence type="predicted"/>
<protein>
    <submittedName>
        <fullName evidence="2">Uncharacterized protein</fullName>
    </submittedName>
</protein>
<dbReference type="Proteomes" id="UP000464865">
    <property type="component" value="Plasmid p2"/>
</dbReference>
<evidence type="ECO:0000313" key="2">
    <source>
        <dbReference type="EMBL" id="QIB39633.1"/>
    </source>
</evidence>
<sequence length="319" mass="35822">MDDDKWAQTAETIETAIEKAVRQGRRRRAKREREVAKSRADAAGYEPGIVTFIDILGFRAMLGSRPASEIHDIILSLREFTTPEVEQFRRMKEVRLSSRAFAESISDAVVRIRVFDTQHSDGAFFQELLGLLHIQVQCINHGVLIRAGLAIGDVHVGLNGSGPVFGPAMVRAYEIESGEAIYPRIVVDDEAYEQFLSDARLRHEDHDLEEESGYVNGLLRTGEDGTLFIDYLGASESEFEVFEDYLALLERHANIIRQNLTASHRAAIRRKYLWLARYHNDIVSLVRLRFGSGDLSAENFLAVTGKDAAGVLDGLIVNY</sequence>
<evidence type="ECO:0000313" key="4">
    <source>
        <dbReference type="Proteomes" id="UP000464865"/>
    </source>
</evidence>